<comment type="similarity">
    <text evidence="2">Belongs to the outer membrane factor (OMF) (TC 1.B.17) family.</text>
</comment>
<evidence type="ECO:0000256" key="7">
    <source>
        <dbReference type="ARBA" id="ARBA00023237"/>
    </source>
</evidence>
<evidence type="ECO:0000256" key="2">
    <source>
        <dbReference type="ARBA" id="ARBA00007613"/>
    </source>
</evidence>
<gene>
    <name evidence="9" type="ORF">ACFO8Q_23865</name>
</gene>
<dbReference type="PANTHER" id="PTHR30026:SF20">
    <property type="entry name" value="OUTER MEMBRANE PROTEIN TOLC"/>
    <property type="match status" value="1"/>
</dbReference>
<feature type="coiled-coil region" evidence="8">
    <location>
        <begin position="272"/>
        <end position="327"/>
    </location>
</feature>
<comment type="subcellular location">
    <subcellularLocation>
        <location evidence="1">Cell outer membrane</location>
    </subcellularLocation>
</comment>
<evidence type="ECO:0000256" key="8">
    <source>
        <dbReference type="SAM" id="Coils"/>
    </source>
</evidence>
<keyword evidence="5" id="KW-0812">Transmembrane</keyword>
<dbReference type="Pfam" id="PF02321">
    <property type="entry name" value="OEP"/>
    <property type="match status" value="2"/>
</dbReference>
<name>A0ABV9Q8Z9_9BACL</name>
<proteinExistence type="inferred from homology"/>
<keyword evidence="7" id="KW-0998">Cell outer membrane</keyword>
<dbReference type="InterPro" id="IPR051906">
    <property type="entry name" value="TolC-like"/>
</dbReference>
<dbReference type="SUPFAM" id="SSF56954">
    <property type="entry name" value="Outer membrane efflux proteins (OEP)"/>
    <property type="match status" value="2"/>
</dbReference>
<dbReference type="PANTHER" id="PTHR30026">
    <property type="entry name" value="OUTER MEMBRANE PROTEIN TOLC"/>
    <property type="match status" value="1"/>
</dbReference>
<dbReference type="RefSeq" id="WP_380029817.1">
    <property type="nucleotide sequence ID" value="NZ_JBHSHC010000158.1"/>
</dbReference>
<evidence type="ECO:0000256" key="6">
    <source>
        <dbReference type="ARBA" id="ARBA00023136"/>
    </source>
</evidence>
<reference evidence="10" key="1">
    <citation type="journal article" date="2019" name="Int. J. Syst. Evol. Microbiol.">
        <title>The Global Catalogue of Microorganisms (GCM) 10K type strain sequencing project: providing services to taxonomists for standard genome sequencing and annotation.</title>
        <authorList>
            <consortium name="The Broad Institute Genomics Platform"/>
            <consortium name="The Broad Institute Genome Sequencing Center for Infectious Disease"/>
            <person name="Wu L."/>
            <person name="Ma J."/>
        </authorList>
    </citation>
    <scope>NUCLEOTIDE SEQUENCE [LARGE SCALE GENOMIC DNA]</scope>
    <source>
        <strain evidence="10">WYCCWR 12678</strain>
    </source>
</reference>
<organism evidence="9 10">
    <name type="scientific">Effusibacillus consociatus</name>
    <dbReference type="NCBI Taxonomy" id="1117041"/>
    <lineage>
        <taxon>Bacteria</taxon>
        <taxon>Bacillati</taxon>
        <taxon>Bacillota</taxon>
        <taxon>Bacilli</taxon>
        <taxon>Bacillales</taxon>
        <taxon>Alicyclobacillaceae</taxon>
        <taxon>Effusibacillus</taxon>
    </lineage>
</organism>
<evidence type="ECO:0000256" key="5">
    <source>
        <dbReference type="ARBA" id="ARBA00022692"/>
    </source>
</evidence>
<keyword evidence="3" id="KW-0813">Transport</keyword>
<dbReference type="Proteomes" id="UP001596002">
    <property type="component" value="Unassembled WGS sequence"/>
</dbReference>
<keyword evidence="8" id="KW-0175">Coiled coil</keyword>
<comment type="caution">
    <text evidence="9">The sequence shown here is derived from an EMBL/GenBank/DDBJ whole genome shotgun (WGS) entry which is preliminary data.</text>
</comment>
<dbReference type="EMBL" id="JBHSHC010000158">
    <property type="protein sequence ID" value="MFC4770319.1"/>
    <property type="molecule type" value="Genomic_DNA"/>
</dbReference>
<dbReference type="InterPro" id="IPR003423">
    <property type="entry name" value="OMP_efflux"/>
</dbReference>
<evidence type="ECO:0000256" key="1">
    <source>
        <dbReference type="ARBA" id="ARBA00004442"/>
    </source>
</evidence>
<protein>
    <submittedName>
        <fullName evidence="9">TolC family protein</fullName>
    </submittedName>
</protein>
<evidence type="ECO:0000256" key="4">
    <source>
        <dbReference type="ARBA" id="ARBA00022452"/>
    </source>
</evidence>
<keyword evidence="4" id="KW-1134">Transmembrane beta strand</keyword>
<dbReference type="Gene3D" id="1.20.1600.10">
    <property type="entry name" value="Outer membrane efflux proteins (OEP)"/>
    <property type="match status" value="2"/>
</dbReference>
<evidence type="ECO:0000313" key="10">
    <source>
        <dbReference type="Proteomes" id="UP001596002"/>
    </source>
</evidence>
<keyword evidence="10" id="KW-1185">Reference proteome</keyword>
<accession>A0ABV9Q8Z9</accession>
<keyword evidence="6" id="KW-0472">Membrane</keyword>
<evidence type="ECO:0000256" key="3">
    <source>
        <dbReference type="ARBA" id="ARBA00022448"/>
    </source>
</evidence>
<evidence type="ECO:0000313" key="9">
    <source>
        <dbReference type="EMBL" id="MFC4770319.1"/>
    </source>
</evidence>
<sequence>MNLFVFPALAITISQPLAFQQTTDLTLNQALQKGYESSYEMKKAVLEVEKAKADKAVADQMAQSIRIPSNNLPLATLETHLAKYANPKQAELRVKQSQLASNYAKLEVGFKVKKAYFDLAQTIEQLESAQFAQQWAERQLTITQKKYTAGIASKKEILEAETNLAKTKLSVFELEEEVKKTTWNLNELLGESEDKQYNLTNKILNGAVLITDKSLDEWVSIVKTHNPNYQQKQIALEIADIRINEISRHYSSVLNSYNTQESDLVSQDAELTKQLEELSKEDTEQAKRAIEEIKQKSAEIKDQIEQIKQQKQQSQQEEQVIKQAEIVAKQFAELELKNETGKIKRSVMEALSNYKIVNKNVEYTAKELEKAGKSLRIIQLQYENGLASSMDVENMRSALNKAKLDYSKSKYQLLLTKSQFELVVGRAIE</sequence>